<dbReference type="Pfam" id="PF00496">
    <property type="entry name" value="SBP_bac_5"/>
    <property type="match status" value="1"/>
</dbReference>
<dbReference type="PANTHER" id="PTHR30290">
    <property type="entry name" value="PERIPLASMIC BINDING COMPONENT OF ABC TRANSPORTER"/>
    <property type="match status" value="1"/>
</dbReference>
<accession>A0ABV1BYI3</accession>
<proteinExistence type="predicted"/>
<feature type="domain" description="Solute-binding protein family 5" evidence="2">
    <location>
        <begin position="122"/>
        <end position="475"/>
    </location>
</feature>
<evidence type="ECO:0000313" key="4">
    <source>
        <dbReference type="Proteomes" id="UP001442364"/>
    </source>
</evidence>
<dbReference type="Gene3D" id="3.10.105.10">
    <property type="entry name" value="Dipeptide-binding Protein, Domain 3"/>
    <property type="match status" value="1"/>
</dbReference>
<dbReference type="RefSeq" id="WP_318255887.1">
    <property type="nucleotide sequence ID" value="NZ_DAWDAH010000002.1"/>
</dbReference>
<protein>
    <submittedName>
        <fullName evidence="3">ABC transporter substrate-binding protein</fullName>
    </submittedName>
</protein>
<dbReference type="InterPro" id="IPR039424">
    <property type="entry name" value="SBP_5"/>
</dbReference>
<feature type="transmembrane region" description="Helical" evidence="1">
    <location>
        <begin position="48"/>
        <end position="66"/>
    </location>
</feature>
<keyword evidence="4" id="KW-1185">Reference proteome</keyword>
<dbReference type="EMBL" id="JBBMER010000008">
    <property type="protein sequence ID" value="MEQ2380392.1"/>
    <property type="molecule type" value="Genomic_DNA"/>
</dbReference>
<dbReference type="PANTHER" id="PTHR30290:SF81">
    <property type="entry name" value="OLIGOPEPTIDE-BINDING PROTEIN OPPA"/>
    <property type="match status" value="1"/>
</dbReference>
<keyword evidence="1" id="KW-1133">Transmembrane helix</keyword>
<dbReference type="InterPro" id="IPR000914">
    <property type="entry name" value="SBP_5_dom"/>
</dbReference>
<keyword evidence="1" id="KW-0472">Membrane</keyword>
<name>A0ABV1BYI3_9FIRM</name>
<evidence type="ECO:0000313" key="3">
    <source>
        <dbReference type="EMBL" id="MEQ2380392.1"/>
    </source>
</evidence>
<gene>
    <name evidence="3" type="ORF">WMO14_10945</name>
</gene>
<evidence type="ECO:0000256" key="1">
    <source>
        <dbReference type="SAM" id="Phobius"/>
    </source>
</evidence>
<dbReference type="CDD" id="cd08490">
    <property type="entry name" value="PBP2_NikA_DppA_OppA_like_3"/>
    <property type="match status" value="1"/>
</dbReference>
<dbReference type="InterPro" id="IPR030678">
    <property type="entry name" value="Peptide/Ni-bd"/>
</dbReference>
<dbReference type="SUPFAM" id="SSF53850">
    <property type="entry name" value="Periplasmic binding protein-like II"/>
    <property type="match status" value="1"/>
</dbReference>
<organism evidence="3 4">
    <name type="scientific">[Lactobacillus] rogosae</name>
    <dbReference type="NCBI Taxonomy" id="706562"/>
    <lineage>
        <taxon>Bacteria</taxon>
        <taxon>Bacillati</taxon>
        <taxon>Bacillota</taxon>
        <taxon>Clostridia</taxon>
        <taxon>Lachnospirales</taxon>
        <taxon>Lachnospiraceae</taxon>
        <taxon>Lachnospira</taxon>
    </lineage>
</organism>
<dbReference type="Proteomes" id="UP001442364">
    <property type="component" value="Unassembled WGS sequence"/>
</dbReference>
<evidence type="ECO:0000259" key="2">
    <source>
        <dbReference type="Pfam" id="PF00496"/>
    </source>
</evidence>
<reference evidence="3 4" key="1">
    <citation type="submission" date="2024-03" db="EMBL/GenBank/DDBJ databases">
        <title>Human intestinal bacterial collection.</title>
        <authorList>
            <person name="Pauvert C."/>
            <person name="Hitch T.C.A."/>
            <person name="Clavel T."/>
        </authorList>
    </citation>
    <scope>NUCLEOTIDE SEQUENCE [LARGE SCALE GENOMIC DNA]</scope>
    <source>
        <strain evidence="3 4">CLA-AA-H255</strain>
    </source>
</reference>
<dbReference type="Gene3D" id="3.40.190.10">
    <property type="entry name" value="Periplasmic binding protein-like II"/>
    <property type="match status" value="1"/>
</dbReference>
<sequence>MNRLKINKMKNNRVCIYKLKEIIMKNNRTRIDKLGESRMNIDRLKQNIIKLAGIILVIAAVSGIAGCGKSTASTEKVFYYGDTTFNAENDETDVNPHNGYSGWACIRYGVGETLFKYSDTMELEPWLAESYENVDELTWKINLKDGITFTSGRKLDGEAVKECIEHLVAVHKRAAGDLNIERVEAEADTVIITTAKPVPALINYLSDPYGCIIDMQAGITDEGNVSATGPYIAEEIVTDSGLTLVKNQNYWNGEPRLDKIIVKTISDGDTLTMALQSGELNAAYGLPYSSLSLFNNSNYTISSSETSRSFFAQMNYANVNLQDSNVRAAIAMAINKKDFTNVLLKGNGTLAEGPFPKDYTFGDSYVKAAEYNIDNARNLLAQSGWKDTDGDGYVDKNGEKLTLRWLTYPSRQELPLLAENVQASLKQIGIEVKINCTANHLDYVKKGEWDIYASAFVCAPTGDPEYFFTTHCLKNSSKNRGGYYNEQLEQLEEQLSTTFDTEGREQLGIKMTQTILDDNAFIFASHLKMSIVSGKGVSGLTAHPSDYYEITAELDMQ</sequence>
<dbReference type="PIRSF" id="PIRSF002741">
    <property type="entry name" value="MppA"/>
    <property type="match status" value="1"/>
</dbReference>
<keyword evidence="1" id="KW-0812">Transmembrane</keyword>
<comment type="caution">
    <text evidence="3">The sequence shown here is derived from an EMBL/GenBank/DDBJ whole genome shotgun (WGS) entry which is preliminary data.</text>
</comment>